<comment type="caution">
    <text evidence="2">The sequence shown here is derived from an EMBL/GenBank/DDBJ whole genome shotgun (WGS) entry which is preliminary data.</text>
</comment>
<dbReference type="AlphaFoldDB" id="A0A830C1S4"/>
<dbReference type="PANTHER" id="PTHR19338:SF60">
    <property type="entry name" value="NB-ARC DOMAIN-CONTAINING PROTEIN"/>
    <property type="match status" value="1"/>
</dbReference>
<dbReference type="InterPro" id="IPR002182">
    <property type="entry name" value="NB-ARC"/>
</dbReference>
<reference evidence="2" key="1">
    <citation type="submission" date="2020-07" db="EMBL/GenBank/DDBJ databases">
        <title>Ethylene signaling mediates host invasion by parasitic plants.</title>
        <authorList>
            <person name="Yoshida S."/>
        </authorList>
    </citation>
    <scope>NUCLEOTIDE SEQUENCE</scope>
    <source>
        <strain evidence="2">Okayama</strain>
    </source>
</reference>
<keyword evidence="3" id="KW-1185">Reference proteome</keyword>
<dbReference type="Pfam" id="PF00931">
    <property type="entry name" value="NB-ARC"/>
    <property type="match status" value="1"/>
</dbReference>
<gene>
    <name evidence="2" type="ORF">PHJA_001079200</name>
</gene>
<feature type="domain" description="NB-ARC" evidence="1">
    <location>
        <begin position="154"/>
        <end position="207"/>
    </location>
</feature>
<evidence type="ECO:0000259" key="1">
    <source>
        <dbReference type="Pfam" id="PF00931"/>
    </source>
</evidence>
<dbReference type="EMBL" id="BMAC01000187">
    <property type="protein sequence ID" value="GFP89355.1"/>
    <property type="molecule type" value="Genomic_DNA"/>
</dbReference>
<dbReference type="OrthoDB" id="911829at2759"/>
<sequence>MAAYAALVSVTHTIDQIHNHPRPPICFDKEQIQPLTGKVTFFQEFLEGYSNINDGDSEVVDPLEGRIADTSYAVEDVIESHIVDTIEAANSTSTDCHLYQGLEKVIQDLDSKVMEIKEKTTKVQGVPVADAVGSLRRSPSFTGQDTAVGLDDVLVEVMDKLTGQQPDRWIISIIGMGGIGKTTLAKTIYAKPLIVEHFEFRGWATIS</sequence>
<dbReference type="SUPFAM" id="SSF52540">
    <property type="entry name" value="P-loop containing nucleoside triphosphate hydrolases"/>
    <property type="match status" value="1"/>
</dbReference>
<proteinExistence type="predicted"/>
<organism evidence="2 3">
    <name type="scientific">Phtheirospermum japonicum</name>
    <dbReference type="NCBI Taxonomy" id="374723"/>
    <lineage>
        <taxon>Eukaryota</taxon>
        <taxon>Viridiplantae</taxon>
        <taxon>Streptophyta</taxon>
        <taxon>Embryophyta</taxon>
        <taxon>Tracheophyta</taxon>
        <taxon>Spermatophyta</taxon>
        <taxon>Magnoliopsida</taxon>
        <taxon>eudicotyledons</taxon>
        <taxon>Gunneridae</taxon>
        <taxon>Pentapetalae</taxon>
        <taxon>asterids</taxon>
        <taxon>lamiids</taxon>
        <taxon>Lamiales</taxon>
        <taxon>Orobanchaceae</taxon>
        <taxon>Orobanchaceae incertae sedis</taxon>
        <taxon>Phtheirospermum</taxon>
    </lineage>
</organism>
<evidence type="ECO:0000313" key="2">
    <source>
        <dbReference type="EMBL" id="GFP89355.1"/>
    </source>
</evidence>
<evidence type="ECO:0000313" key="3">
    <source>
        <dbReference type="Proteomes" id="UP000653305"/>
    </source>
</evidence>
<dbReference type="Gene3D" id="1.20.5.4130">
    <property type="match status" value="1"/>
</dbReference>
<dbReference type="GO" id="GO:0043531">
    <property type="term" value="F:ADP binding"/>
    <property type="evidence" value="ECO:0007669"/>
    <property type="project" value="InterPro"/>
</dbReference>
<protein>
    <recommendedName>
        <fullName evidence="1">NB-ARC domain-containing protein</fullName>
    </recommendedName>
</protein>
<dbReference type="Proteomes" id="UP000653305">
    <property type="component" value="Unassembled WGS sequence"/>
</dbReference>
<dbReference type="PANTHER" id="PTHR19338">
    <property type="entry name" value="TRANSLOCASE OF INNER MITOCHONDRIAL MEMBRANE 13 HOMOLOG"/>
    <property type="match status" value="1"/>
</dbReference>
<accession>A0A830C1S4</accession>
<name>A0A830C1S4_9LAMI</name>
<dbReference type="Gene3D" id="3.40.50.300">
    <property type="entry name" value="P-loop containing nucleotide triphosphate hydrolases"/>
    <property type="match status" value="1"/>
</dbReference>
<dbReference type="InterPro" id="IPR027417">
    <property type="entry name" value="P-loop_NTPase"/>
</dbReference>